<dbReference type="SUPFAM" id="SSF52047">
    <property type="entry name" value="RNI-like"/>
    <property type="match status" value="1"/>
</dbReference>
<dbReference type="Gene3D" id="3.80.10.10">
    <property type="entry name" value="Ribonuclease Inhibitor"/>
    <property type="match status" value="1"/>
</dbReference>
<dbReference type="InterPro" id="IPR032675">
    <property type="entry name" value="LRR_dom_sf"/>
</dbReference>
<reference evidence="1" key="1">
    <citation type="submission" date="2021-10" db="EMBL/GenBank/DDBJ databases">
        <title>De novo Genome Assembly of Clathrus columnatus (Basidiomycota, Fungi) Using Illumina and Nanopore Sequence Data.</title>
        <authorList>
            <person name="Ogiso-Tanaka E."/>
            <person name="Itagaki H."/>
            <person name="Hosoya T."/>
            <person name="Hosaka K."/>
        </authorList>
    </citation>
    <scope>NUCLEOTIDE SEQUENCE</scope>
    <source>
        <strain evidence="1">MO-923</strain>
    </source>
</reference>
<organism evidence="1 2">
    <name type="scientific">Clathrus columnatus</name>
    <dbReference type="NCBI Taxonomy" id="1419009"/>
    <lineage>
        <taxon>Eukaryota</taxon>
        <taxon>Fungi</taxon>
        <taxon>Dikarya</taxon>
        <taxon>Basidiomycota</taxon>
        <taxon>Agaricomycotina</taxon>
        <taxon>Agaricomycetes</taxon>
        <taxon>Phallomycetidae</taxon>
        <taxon>Phallales</taxon>
        <taxon>Clathraceae</taxon>
        <taxon>Clathrus</taxon>
    </lineage>
</organism>
<dbReference type="AlphaFoldDB" id="A0AAV5A3Z5"/>
<keyword evidence="2" id="KW-1185">Reference proteome</keyword>
<sequence>MSDALHTSTVTARVCQIWFTQSVSIIWHTVELNDALNVILPFIQSGGFQQPSIPHPWHRFCLYAKYVRFLKCFDINSPNLEKAVGWEPCKNIFKLSSRLTVLHWRGVEKHIDCLPSFLTPTLQLLHISLDVITKPKKIDDLFKSIATRSPSLFALQLVIPFVKSHGLTVSHSLQELIQALSQLVSVDVPINLVTPDLFTILSKLPNLEDLTLFESTDDYDIQKEEAFYKWSIKQSGKGKENEDSTKEELLPFPSLRDFYISDMLHNQSFTVAKALKHGVQFLKLSSLTCSPYYEESDQIVELMKSVHVVCPNLREIKLHQTDSPVDDIPWAAILPLLQCLELHTLHVDSCTVNMGLKDLVSLTTNRPFWKNVGLPSTVPLSYRALITFAQNCPNIVKLSLTLDPHLNFPDLAKFKTEVSLPSLTVLDVKNSYLTETSQIKIGLFLASICKNPLEIQSYGGGKSSWQYIQKMVNYIIKLKKEVTQLRQSVKKALE</sequence>
<evidence type="ECO:0000313" key="1">
    <source>
        <dbReference type="EMBL" id="GJJ07730.1"/>
    </source>
</evidence>
<gene>
    <name evidence="1" type="ORF">Clacol_001935</name>
</gene>
<dbReference type="EMBL" id="BPWL01000002">
    <property type="protein sequence ID" value="GJJ07730.1"/>
    <property type="molecule type" value="Genomic_DNA"/>
</dbReference>
<comment type="caution">
    <text evidence="1">The sequence shown here is derived from an EMBL/GenBank/DDBJ whole genome shotgun (WGS) entry which is preliminary data.</text>
</comment>
<accession>A0AAV5A3Z5</accession>
<evidence type="ECO:0000313" key="2">
    <source>
        <dbReference type="Proteomes" id="UP001050691"/>
    </source>
</evidence>
<protein>
    <recommendedName>
        <fullName evidence="3">F-box/LRR-repeat protein</fullName>
    </recommendedName>
</protein>
<proteinExistence type="predicted"/>
<evidence type="ECO:0008006" key="3">
    <source>
        <dbReference type="Google" id="ProtNLM"/>
    </source>
</evidence>
<dbReference type="Proteomes" id="UP001050691">
    <property type="component" value="Unassembled WGS sequence"/>
</dbReference>
<name>A0AAV5A3Z5_9AGAM</name>